<feature type="domain" description="Primosomal protein N' 3' DNA-binding" evidence="5">
    <location>
        <begin position="35"/>
        <end position="134"/>
    </location>
</feature>
<dbReference type="PANTHER" id="PTHR30580">
    <property type="entry name" value="PRIMOSOMAL PROTEIN N"/>
    <property type="match status" value="1"/>
</dbReference>
<dbReference type="GO" id="GO:0006302">
    <property type="term" value="P:double-strand break repair"/>
    <property type="evidence" value="ECO:0007669"/>
    <property type="project" value="TreeGrafter"/>
</dbReference>
<protein>
    <submittedName>
        <fullName evidence="6">Primosome assembly protein PriA</fullName>
    </submittedName>
</protein>
<dbReference type="InterPro" id="IPR042115">
    <property type="entry name" value="PriA_3primeBD_sf"/>
</dbReference>
<evidence type="ECO:0000256" key="2">
    <source>
        <dbReference type="ARBA" id="ARBA00022840"/>
    </source>
</evidence>
<dbReference type="GO" id="GO:0005524">
    <property type="term" value="F:ATP binding"/>
    <property type="evidence" value="ECO:0007669"/>
    <property type="project" value="UniProtKB-KW"/>
</dbReference>
<evidence type="ECO:0000256" key="4">
    <source>
        <dbReference type="SAM" id="MobiDB-lite"/>
    </source>
</evidence>
<dbReference type="GO" id="GO:0006270">
    <property type="term" value="P:DNA replication initiation"/>
    <property type="evidence" value="ECO:0007669"/>
    <property type="project" value="TreeGrafter"/>
</dbReference>
<dbReference type="EMBL" id="NMYC01000001">
    <property type="protein sequence ID" value="PLS28484.1"/>
    <property type="molecule type" value="Genomic_DNA"/>
</dbReference>
<keyword evidence="3" id="KW-0238">DNA-binding</keyword>
<dbReference type="Gene3D" id="3.40.1440.60">
    <property type="entry name" value="PriA, 3(prime) DNA-binding domain"/>
    <property type="match status" value="1"/>
</dbReference>
<dbReference type="PANTHER" id="PTHR30580:SF0">
    <property type="entry name" value="PRIMOSOMAL PROTEIN N"/>
    <property type="match status" value="1"/>
</dbReference>
<dbReference type="Gene3D" id="3.40.50.300">
    <property type="entry name" value="P-loop containing nucleotide triphosphate hydrolases"/>
    <property type="match status" value="1"/>
</dbReference>
<keyword evidence="2" id="KW-0067">ATP-binding</keyword>
<organism evidence="6 7">
    <name type="scientific">Bifidobacterium anseris</name>
    <dbReference type="NCBI Taxonomy" id="2020963"/>
    <lineage>
        <taxon>Bacteria</taxon>
        <taxon>Bacillati</taxon>
        <taxon>Actinomycetota</taxon>
        <taxon>Actinomycetes</taxon>
        <taxon>Bifidobacteriales</taxon>
        <taxon>Bifidobacteriaceae</taxon>
        <taxon>Bifidobacterium</taxon>
    </lineage>
</organism>
<evidence type="ECO:0000259" key="5">
    <source>
        <dbReference type="Pfam" id="PF17764"/>
    </source>
</evidence>
<keyword evidence="7" id="KW-1185">Reference proteome</keyword>
<evidence type="ECO:0000313" key="6">
    <source>
        <dbReference type="EMBL" id="PLS28484.1"/>
    </source>
</evidence>
<dbReference type="InterPro" id="IPR027417">
    <property type="entry name" value="P-loop_NTPase"/>
</dbReference>
<dbReference type="Proteomes" id="UP000234935">
    <property type="component" value="Unassembled WGS sequence"/>
</dbReference>
<dbReference type="AlphaFoldDB" id="A0A2N5J2P4"/>
<dbReference type="InterPro" id="IPR041222">
    <property type="entry name" value="PriA_3primeBD"/>
</dbReference>
<dbReference type="Pfam" id="PF17764">
    <property type="entry name" value="PriA_3primeBD"/>
    <property type="match status" value="1"/>
</dbReference>
<sequence>MSEAMQPTFDGMQPRTRRTRGKATHTPAAQLPVARVVLDIQATHLGRCFDYLIDERLDDAARPGCLVRVRFGGQRVSGIIWERVEHSDTDASALRYIERVLSGVVMGDEMRRDVAAIADAYGGTCANIVRVALPQRIAAVDKEMAQFAAAQFAAAQDVVTQPDDTPTDATQSDVPSIDNARAAAVVAMRADFARRYEQAHVLADALGAGRFQSFVVDAVAGSAIDDLAWMAASALAHGTSAVLVMPSMREVWELMRALEGTGLSAFAPDGDTWAGDVAVLSGSLGPAERYRSYLAVSSGRVRCVVGTRAAMYAPVSGPVLFAVLDDGAYQYADGLMPYANARGVCRLRARLHDGVFVAMAYARSVLSQWECEDTTAMPVAVSGPSTAIVPYRDVARATAPPVRWLNRDELARLADPSIGARVPHTAVRVLSGALEHGPVLFSIPSDGISESLVCARCLRQARCLRCTGPLERVGANATPRCRWCGAPAVDWHCPHCGGDRMRVVRVGAAGTAQELQGLFRGVPMILSSPHQPQGVIEQVADAPAIVIATPGAEPRVRAGAYRAVAILDAWTSLYRQNIDAYIDVLRDWMRAMALCAPRADGGAGLLIGETDPVIAQSLMMWDSRMLAAAELAQRREAGLPPVVSAACVWGQRNAVAEALRRIGVVGDGDWARLRLGDDEFPAVLGPVPIPPERTVDSRELEQMRDRVRAVVLVAHARRAELAARLRTAVATHVAAREFGELRFRVDPKDLL</sequence>
<gene>
    <name evidence="6" type="ORF">CGZ88_0646</name>
</gene>
<dbReference type="GO" id="GO:0003677">
    <property type="term" value="F:DNA binding"/>
    <property type="evidence" value="ECO:0007669"/>
    <property type="project" value="UniProtKB-KW"/>
</dbReference>
<comment type="caution">
    <text evidence="6">The sequence shown here is derived from an EMBL/GenBank/DDBJ whole genome shotgun (WGS) entry which is preliminary data.</text>
</comment>
<accession>A0A2N5J2P4</accession>
<feature type="region of interest" description="Disordered" evidence="4">
    <location>
        <begin position="1"/>
        <end position="26"/>
    </location>
</feature>
<evidence type="ECO:0000256" key="1">
    <source>
        <dbReference type="ARBA" id="ARBA00022741"/>
    </source>
</evidence>
<name>A0A2N5J2P4_9BIFI</name>
<reference evidence="6 7" key="1">
    <citation type="submission" date="2017-07" db="EMBL/GenBank/DDBJ databases">
        <title>Bifidobacterium novel species.</title>
        <authorList>
            <person name="Lugli G.A."/>
            <person name="Milani C."/>
            <person name="Duranti S."/>
            <person name="Mangifesta M."/>
        </authorList>
    </citation>
    <scope>NUCLEOTIDE SEQUENCE [LARGE SCALE GENOMIC DNA]</scope>
    <source>
        <strain evidence="7">Goo31D</strain>
    </source>
</reference>
<keyword evidence="1" id="KW-0547">Nucleotide-binding</keyword>
<evidence type="ECO:0000256" key="3">
    <source>
        <dbReference type="ARBA" id="ARBA00023125"/>
    </source>
</evidence>
<evidence type="ECO:0000313" key="7">
    <source>
        <dbReference type="Proteomes" id="UP000234935"/>
    </source>
</evidence>
<dbReference type="GO" id="GO:0006310">
    <property type="term" value="P:DNA recombination"/>
    <property type="evidence" value="ECO:0007669"/>
    <property type="project" value="TreeGrafter"/>
</dbReference>
<dbReference type="GO" id="GO:0043138">
    <property type="term" value="F:3'-5' DNA helicase activity"/>
    <property type="evidence" value="ECO:0007669"/>
    <property type="project" value="TreeGrafter"/>
</dbReference>
<proteinExistence type="predicted"/>